<organism evidence="1 2">
    <name type="scientific">Collimonas arenae</name>
    <dbReference type="NCBI Taxonomy" id="279058"/>
    <lineage>
        <taxon>Bacteria</taxon>
        <taxon>Pseudomonadati</taxon>
        <taxon>Pseudomonadota</taxon>
        <taxon>Betaproteobacteria</taxon>
        <taxon>Burkholderiales</taxon>
        <taxon>Oxalobacteraceae</taxon>
        <taxon>Collimonas</taxon>
    </lineage>
</organism>
<protein>
    <submittedName>
        <fullName evidence="1">Uncharacterized protein</fullName>
    </submittedName>
</protein>
<dbReference type="AlphaFoldDB" id="A0A0A1F6S2"/>
<name>A0A0A1F6S2_9BURK</name>
<dbReference type="EMBL" id="CP009962">
    <property type="protein sequence ID" value="AIY39505.1"/>
    <property type="molecule type" value="Genomic_DNA"/>
</dbReference>
<dbReference type="HOGENOM" id="CLU_3134416_0_0_4"/>
<accession>A0A0A1F6S2</accession>
<proteinExistence type="predicted"/>
<sequence length="49" mass="5332">MKAVPVSELQADERNLVAIFARKMSDGSGVPEEVLKWLKSGEGNDDVKS</sequence>
<reference evidence="2" key="1">
    <citation type="journal article" date="2014" name="Soil Biol. Biochem.">
        <title>Structure and function of bacterial communities in ageing soils: Insights from the Mendocino ecological staircase.</title>
        <authorList>
            <person name="Uroz S."/>
            <person name="Tech J.J."/>
            <person name="Sawaya N.A."/>
            <person name="Frey-Klett P."/>
            <person name="Leveau J.H.J."/>
        </authorList>
    </citation>
    <scope>NUCLEOTIDE SEQUENCE [LARGE SCALE GENOMIC DNA]</scope>
    <source>
        <strain evidence="2">Cal35</strain>
    </source>
</reference>
<keyword evidence="2" id="KW-1185">Reference proteome</keyword>
<dbReference type="KEGG" id="care:LT85_0345"/>
<evidence type="ECO:0000313" key="2">
    <source>
        <dbReference type="Proteomes" id="UP000030302"/>
    </source>
</evidence>
<evidence type="ECO:0000313" key="1">
    <source>
        <dbReference type="EMBL" id="AIY39505.1"/>
    </source>
</evidence>
<gene>
    <name evidence="1" type="ORF">LT85_0345</name>
</gene>
<dbReference type="Proteomes" id="UP000030302">
    <property type="component" value="Chromosome"/>
</dbReference>